<evidence type="ECO:0000256" key="2">
    <source>
        <dbReference type="SAM" id="MobiDB-lite"/>
    </source>
</evidence>
<sequence length="505" mass="55379">MTDSDARQQLLSALYKRGIDLGPDDVNWAFESQKTGAELTAWIQEYLDASTFLTRDELDLYEAIRGQGSLDLQPSDTVPLQEFDIMDAIDSLKASTAAIEKHSKTLEAQRGALLAFKAEGSQRQEISFFQKYGQESGRLLFAVSARLQHQTNAALNSTQVDDLLHQTKHHLTEAEKDSTRATAIMKAVVSERLAADDQVFEALEKLTPKMSETKPLAVESTTIDKWTRALASLRVLEAKAHLDANLKGFGDCGGQTSDAGTPALKTDLEGLQSELQTLRDEIESVVQMVIGNEIRDPLLKNVQSLEGHSRQTRNGWSSYLLSTLHHLVSQLESLNSGITSLQSYNTTLHSLTTLLQEDSSESPNTAQTKGGQSLGIGSNTSSNKLRPAAEIPGPATYAAQALRRFCPSLTQSTNTNLINRLDATTAEATSRLRGQHVTAVNATLESLSKSLGEKQREFMRVTDQLFVNSRGSSVHLGERHLEERLGRLNRGVEEVAPLVARADVR</sequence>
<feature type="region of interest" description="Disordered" evidence="2">
    <location>
        <begin position="357"/>
        <end position="387"/>
    </location>
</feature>
<proteinExistence type="predicted"/>
<keyword evidence="4" id="KW-1185">Reference proteome</keyword>
<evidence type="ECO:0000313" key="4">
    <source>
        <dbReference type="Proteomes" id="UP000298493"/>
    </source>
</evidence>
<accession>A0A4Z1NZE0</accession>
<organism evidence="3 4">
    <name type="scientific">Venturia nashicola</name>
    <dbReference type="NCBI Taxonomy" id="86259"/>
    <lineage>
        <taxon>Eukaryota</taxon>
        <taxon>Fungi</taxon>
        <taxon>Dikarya</taxon>
        <taxon>Ascomycota</taxon>
        <taxon>Pezizomycotina</taxon>
        <taxon>Dothideomycetes</taxon>
        <taxon>Pleosporomycetidae</taxon>
        <taxon>Venturiales</taxon>
        <taxon>Venturiaceae</taxon>
        <taxon>Venturia</taxon>
    </lineage>
</organism>
<feature type="compositionally biased region" description="Polar residues" evidence="2">
    <location>
        <begin position="357"/>
        <end position="384"/>
    </location>
</feature>
<gene>
    <name evidence="3" type="ORF">E6O75_ATG10014</name>
</gene>
<evidence type="ECO:0008006" key="5">
    <source>
        <dbReference type="Google" id="ProtNLM"/>
    </source>
</evidence>
<evidence type="ECO:0000256" key="1">
    <source>
        <dbReference type="SAM" id="Coils"/>
    </source>
</evidence>
<dbReference type="OrthoDB" id="5314201at2759"/>
<comment type="caution">
    <text evidence="3">The sequence shown here is derived from an EMBL/GenBank/DDBJ whole genome shotgun (WGS) entry which is preliminary data.</text>
</comment>
<feature type="coiled-coil region" evidence="1">
    <location>
        <begin position="261"/>
        <end position="288"/>
    </location>
</feature>
<evidence type="ECO:0000313" key="3">
    <source>
        <dbReference type="EMBL" id="TID13065.1"/>
    </source>
</evidence>
<dbReference type="EMBL" id="SNSC02000029">
    <property type="protein sequence ID" value="TID13065.1"/>
    <property type="molecule type" value="Genomic_DNA"/>
</dbReference>
<name>A0A4Z1NZE0_9PEZI</name>
<reference evidence="3 4" key="1">
    <citation type="submission" date="2019-04" db="EMBL/GenBank/DDBJ databases">
        <title>High contiguity whole genome sequence and gene annotation resource for two Venturia nashicola isolates.</title>
        <authorList>
            <person name="Prokchorchik M."/>
            <person name="Won K."/>
            <person name="Lee Y."/>
            <person name="Choi E.D."/>
            <person name="Segonzac C."/>
            <person name="Sohn K.H."/>
        </authorList>
    </citation>
    <scope>NUCLEOTIDE SEQUENCE [LARGE SCALE GENOMIC DNA]</scope>
    <source>
        <strain evidence="3 4">PRI2</strain>
    </source>
</reference>
<dbReference type="AlphaFoldDB" id="A0A4Z1NZE0"/>
<dbReference type="Proteomes" id="UP000298493">
    <property type="component" value="Unassembled WGS sequence"/>
</dbReference>
<keyword evidence="1" id="KW-0175">Coiled coil</keyword>
<protein>
    <recommendedName>
        <fullName evidence="5">HAUS augmin-like complex subunit 3 N-terminal domain-containing protein</fullName>
    </recommendedName>
</protein>